<comment type="caution">
    <text evidence="1">The sequence shown here is derived from an EMBL/GenBank/DDBJ whole genome shotgun (WGS) entry which is preliminary data.</text>
</comment>
<keyword evidence="2" id="KW-1185">Reference proteome</keyword>
<protein>
    <submittedName>
        <fullName evidence="1">Uncharacterized protein</fullName>
    </submittedName>
</protein>
<reference evidence="1 2" key="1">
    <citation type="journal article" date="2021" name="Nat. Commun.">
        <title>Genetic determinants of endophytism in the Arabidopsis root mycobiome.</title>
        <authorList>
            <person name="Mesny F."/>
            <person name="Miyauchi S."/>
            <person name="Thiergart T."/>
            <person name="Pickel B."/>
            <person name="Atanasova L."/>
            <person name="Karlsson M."/>
            <person name="Huettel B."/>
            <person name="Barry K.W."/>
            <person name="Haridas S."/>
            <person name="Chen C."/>
            <person name="Bauer D."/>
            <person name="Andreopoulos W."/>
            <person name="Pangilinan J."/>
            <person name="LaButti K."/>
            <person name="Riley R."/>
            <person name="Lipzen A."/>
            <person name="Clum A."/>
            <person name="Drula E."/>
            <person name="Henrissat B."/>
            <person name="Kohler A."/>
            <person name="Grigoriev I.V."/>
            <person name="Martin F.M."/>
            <person name="Hacquard S."/>
        </authorList>
    </citation>
    <scope>NUCLEOTIDE SEQUENCE [LARGE SCALE GENOMIC DNA]</scope>
    <source>
        <strain evidence="1 2">MPI-SDFR-AT-0079</strain>
    </source>
</reference>
<evidence type="ECO:0000313" key="1">
    <source>
        <dbReference type="EMBL" id="KAH6613445.1"/>
    </source>
</evidence>
<accession>A0ACB7NU32</accession>
<name>A0ACB7NU32_9PEZI</name>
<sequence length="254" mass="28171">MESGDARSGYDERPAPRVERGLKPQPRSWNWAEQHLTMKMRLRGGPQVQVKSRSQGQSQPRFFGTSSRGPLSHQLQPYYASRGWRVPITHHRGTTRASPNLISLNTNQTYHDLNIHPPRTPPHPATRSTIRDNKPPFSASHLVAVPDATTHHTTPPPNETPPSPRQRIPPSRSRSVESSGSTLFLSRTFRDIGANHGRPASPRLSAESRPFMSPSEGSGGEWRGREGRGGYTAHSTVSYTTPTPRFPCSATRLA</sequence>
<organism evidence="1 2">
    <name type="scientific">Chaetomium tenue</name>
    <dbReference type="NCBI Taxonomy" id="1854479"/>
    <lineage>
        <taxon>Eukaryota</taxon>
        <taxon>Fungi</taxon>
        <taxon>Dikarya</taxon>
        <taxon>Ascomycota</taxon>
        <taxon>Pezizomycotina</taxon>
        <taxon>Sordariomycetes</taxon>
        <taxon>Sordariomycetidae</taxon>
        <taxon>Sordariales</taxon>
        <taxon>Chaetomiaceae</taxon>
        <taxon>Chaetomium</taxon>
    </lineage>
</organism>
<evidence type="ECO:0000313" key="2">
    <source>
        <dbReference type="Proteomes" id="UP000724584"/>
    </source>
</evidence>
<proteinExistence type="predicted"/>
<dbReference type="Proteomes" id="UP000724584">
    <property type="component" value="Unassembled WGS sequence"/>
</dbReference>
<gene>
    <name evidence="1" type="ORF">F5144DRAFT_404722</name>
</gene>
<dbReference type="EMBL" id="JAGIZQ010000008">
    <property type="protein sequence ID" value="KAH6613445.1"/>
    <property type="molecule type" value="Genomic_DNA"/>
</dbReference>